<evidence type="ECO:0000313" key="4">
    <source>
        <dbReference type="Proteomes" id="UP001354931"/>
    </source>
</evidence>
<feature type="region of interest" description="Disordered" evidence="2">
    <location>
        <begin position="898"/>
        <end position="922"/>
    </location>
</feature>
<feature type="region of interest" description="Disordered" evidence="2">
    <location>
        <begin position="1361"/>
        <end position="1404"/>
    </location>
</feature>
<feature type="region of interest" description="Disordered" evidence="2">
    <location>
        <begin position="823"/>
        <end position="860"/>
    </location>
</feature>
<dbReference type="NCBIfam" id="TIGR02680">
    <property type="entry name" value="TIGR02680 family protein"/>
    <property type="match status" value="1"/>
</dbReference>
<feature type="compositionally biased region" description="Basic and acidic residues" evidence="2">
    <location>
        <begin position="578"/>
        <end position="594"/>
    </location>
</feature>
<dbReference type="Pfam" id="PF13558">
    <property type="entry name" value="SbcC_Walker_B"/>
    <property type="match status" value="1"/>
</dbReference>
<feature type="coiled-coil region" evidence="1">
    <location>
        <begin position="247"/>
        <end position="274"/>
    </location>
</feature>
<feature type="compositionally biased region" description="Basic and acidic residues" evidence="2">
    <location>
        <begin position="823"/>
        <end position="851"/>
    </location>
</feature>
<accession>A0ABU6FIW6</accession>
<protein>
    <submittedName>
        <fullName evidence="3">TIGR02680 family protein</fullName>
    </submittedName>
</protein>
<comment type="caution">
    <text evidence="3">The sequence shown here is derived from an EMBL/GenBank/DDBJ whole genome shotgun (WGS) entry which is preliminary data.</text>
</comment>
<feature type="compositionally biased region" description="Basic and acidic residues" evidence="2">
    <location>
        <begin position="901"/>
        <end position="922"/>
    </location>
</feature>
<dbReference type="EMBL" id="JAOZYC010000192">
    <property type="protein sequence ID" value="MEB8343408.1"/>
    <property type="molecule type" value="Genomic_DNA"/>
</dbReference>
<gene>
    <name evidence="3" type="ORF">OKJ99_38550</name>
</gene>
<feature type="region of interest" description="Disordered" evidence="2">
    <location>
        <begin position="416"/>
        <end position="439"/>
    </location>
</feature>
<keyword evidence="1" id="KW-0175">Coiled coil</keyword>
<feature type="region of interest" description="Disordered" evidence="2">
    <location>
        <begin position="578"/>
        <end position="616"/>
    </location>
</feature>
<name>A0ABU6FIW6_9ACTN</name>
<dbReference type="InterPro" id="IPR027417">
    <property type="entry name" value="P-loop_NTPase"/>
</dbReference>
<dbReference type="InterPro" id="IPR013496">
    <property type="entry name" value="CHP02680"/>
</dbReference>
<dbReference type="RefSeq" id="WP_326023079.1">
    <property type="nucleotide sequence ID" value="NZ_JAOZYC010000192.1"/>
</dbReference>
<feature type="compositionally biased region" description="Basic and acidic residues" evidence="2">
    <location>
        <begin position="312"/>
        <end position="330"/>
    </location>
</feature>
<dbReference type="SUPFAM" id="SSF52540">
    <property type="entry name" value="P-loop containing nucleoside triphosphate hydrolases"/>
    <property type="match status" value="1"/>
</dbReference>
<dbReference type="Proteomes" id="UP001354931">
    <property type="component" value="Unassembled WGS sequence"/>
</dbReference>
<feature type="compositionally biased region" description="Acidic residues" evidence="2">
    <location>
        <begin position="1373"/>
        <end position="1404"/>
    </location>
</feature>
<sequence>MTSPTDGPEADSALQQLLDNELPIPERHRFQPLRMGLIGIWEYEEQVFYFYGGRLILRGHNGSGKTKALEVTSPLLLDGILHARRLDPFGNAARPMRDNLLYGGHTQRISYVWTEYGRVTESGAHEYLTIGIGMQALETKKTGLRDKWFFTTPQRVGVDFTVYGADRRPHNQAELTTLLGEAHVHQSAKDYRKALAKQLFGFSASRLASLIELLLTLRRPKLSEDLTTAKLSKLLKDGLPPVSGLLLEDLAGKFDELAREREDLQAHIQDKQHVDAFLSAYGRLARRVVHHQAHHLVTIGTERAAAAHHQRTKEDDLTGLRKRGAQHERQGQQLGLRLKTLEAKIIELNGRPEMEQHGLIGALQDHKAQTELHLEQATSRHTRAADDHATATAEHESEQNALKTAARLLDAAEQDTDAHAADTPLDPVHQTHRGDMRTRPQHTRRTLMGHVQARQHLLAQATDLAADVTQTHGRAEAAQAVCTRLLTRLGEAKAAYDTREEALQQQIRQLRAFLVEWSERCQQLLLSEKQFADLVGAVPTFGDDSTPALSELVAAHAQHVDTALADLLGRQNALRSDLQRRRDEVSDERDHVAAQEDAPPPDPITPRRPRTPDLDDGAPLYRLLEFAPGLSHQQQADLEAALLASGILDAWLTGDGRALAADTLETLLPIPDPGRRPHRSLADVLCPVDHPTVPAPVTQHILASIALDTPENAHPTNIGTDGTWHIGAVRGRTRGTTAVYIGATARATERQRRLTALDHELAQLDTQLDSADADIADTRRRRDDLEAERTDTLHKDRGVREARHARDRERSALEQLDLDMRQANEEQQARHHEWQRARRTLDDFARPRGIEPDAEGIQREQQTLNHYTASLTELAYTAQEHLQRTTAVSRATKRLATAEGQLRERADEKTQAHTNRDNAQERLDVRQRLVGADVDKVLAELKDATHQRDTTTAELDRNHAQGKDISKKIGALEQAVDGARREHGKIDSRFRETVEDYRRLAEHGYLALAGANSVTGQDVDAVHAQARATLDQLADEPGSEAARNEARNEADKEFRLLQTGLAGPDWRPRAQYDGALFLVTLLHNGQSHTVPQAQDIMANEIHSRQGFLGDEERELFTEVLLGRLGDHLRRRRAEAASLVDRMNTLLQQVPTSSGHLLKLIWEPDPKQDQGVLDALKALDGQSTEHLADGAREQLIRFLVDRVEAARQNESSADWRTHLKEALDYRAWSRIRIRHKAGPGQKWTDQSDHKHHRGSGGEQAVALQLPLFVAAAAHYAGAAPTAPRPIYLDEAFAGIDAPMRGRCMALLTQLDLDFVLASHDEWGFHKEVPKVATYQLFRHQGLPGVLTTPILWDGAKRHPLPDPALRQDAAEAGIDWEDDEDLLDEEYADPVDESADEEDIDDEET</sequence>
<evidence type="ECO:0000256" key="1">
    <source>
        <dbReference type="SAM" id="Coils"/>
    </source>
</evidence>
<organism evidence="3 4">
    <name type="scientific">Streptomyces endophyticus</name>
    <dbReference type="NCBI Taxonomy" id="714166"/>
    <lineage>
        <taxon>Bacteria</taxon>
        <taxon>Bacillati</taxon>
        <taxon>Actinomycetota</taxon>
        <taxon>Actinomycetes</taxon>
        <taxon>Kitasatosporales</taxon>
        <taxon>Streptomycetaceae</taxon>
        <taxon>Streptomyces</taxon>
    </lineage>
</organism>
<evidence type="ECO:0000256" key="2">
    <source>
        <dbReference type="SAM" id="MobiDB-lite"/>
    </source>
</evidence>
<evidence type="ECO:0000313" key="3">
    <source>
        <dbReference type="EMBL" id="MEB8343408.1"/>
    </source>
</evidence>
<reference evidence="3 4" key="1">
    <citation type="submission" date="2022-10" db="EMBL/GenBank/DDBJ databases">
        <authorList>
            <person name="Xie J."/>
            <person name="Shen N."/>
        </authorList>
    </citation>
    <scope>NUCLEOTIDE SEQUENCE [LARGE SCALE GENOMIC DNA]</scope>
    <source>
        <strain evidence="3 4">YIM65594</strain>
    </source>
</reference>
<feature type="region of interest" description="Disordered" evidence="2">
    <location>
        <begin position="304"/>
        <end position="332"/>
    </location>
</feature>
<keyword evidence="4" id="KW-1185">Reference proteome</keyword>
<proteinExistence type="predicted"/>